<feature type="binding site" evidence="10">
    <location>
        <position position="198"/>
    </location>
    <ligand>
        <name>[4Fe-4S] cluster</name>
        <dbReference type="ChEBI" id="CHEBI:49883"/>
        <label>2</label>
    </ligand>
</feature>
<keyword evidence="8 10" id="KW-0411">Iron-sulfur</keyword>
<dbReference type="GO" id="GO:0022900">
    <property type="term" value="P:electron transport chain"/>
    <property type="evidence" value="ECO:0007669"/>
    <property type="project" value="UniProtKB-UniRule"/>
</dbReference>
<evidence type="ECO:0000256" key="8">
    <source>
        <dbReference type="ARBA" id="ARBA00023014"/>
    </source>
</evidence>
<keyword evidence="11" id="KW-1133">Transmembrane helix</keyword>
<evidence type="ECO:0000256" key="6">
    <source>
        <dbReference type="ARBA" id="ARBA00022982"/>
    </source>
</evidence>
<evidence type="ECO:0000256" key="1">
    <source>
        <dbReference type="ARBA" id="ARBA00022448"/>
    </source>
</evidence>
<dbReference type="InterPro" id="IPR007202">
    <property type="entry name" value="4Fe-4S_dom"/>
</dbReference>
<gene>
    <name evidence="10" type="primary">rnfB</name>
    <name evidence="14" type="ORF">CVV64_02070</name>
</gene>
<keyword evidence="3 10" id="KW-0479">Metal-binding</keyword>
<feature type="binding site" evidence="10">
    <location>
        <position position="69"/>
    </location>
    <ligand>
        <name>[4Fe-4S] cluster</name>
        <dbReference type="ChEBI" id="CHEBI:49883"/>
        <label>1</label>
    </ligand>
</feature>
<dbReference type="HAMAP" id="MF_00463">
    <property type="entry name" value="RsxB_RnfB"/>
    <property type="match status" value="1"/>
</dbReference>
<dbReference type="Pfam" id="PF12838">
    <property type="entry name" value="Fer4_7"/>
    <property type="match status" value="1"/>
</dbReference>
<keyword evidence="6 10" id="KW-0249">Electron transport</keyword>
<dbReference type="InterPro" id="IPR017896">
    <property type="entry name" value="4Fe4S_Fe-S-bd"/>
</dbReference>
<comment type="function">
    <text evidence="10">Part of a membrane-bound complex that couples electron transfer with translocation of ions across the membrane.</text>
</comment>
<keyword evidence="10" id="KW-1003">Cell membrane</keyword>
<dbReference type="SUPFAM" id="SSF54862">
    <property type="entry name" value="4Fe-4S ferredoxins"/>
    <property type="match status" value="2"/>
</dbReference>
<dbReference type="EMBL" id="PGXC01000001">
    <property type="protein sequence ID" value="PKK92221.1"/>
    <property type="molecule type" value="Genomic_DNA"/>
</dbReference>
<feature type="binding site" evidence="10">
    <location>
        <position position="168"/>
    </location>
    <ligand>
        <name>[4Fe-4S] cluster</name>
        <dbReference type="ChEBI" id="CHEBI:49883"/>
        <label>3</label>
    </ligand>
</feature>
<evidence type="ECO:0000313" key="15">
    <source>
        <dbReference type="Proteomes" id="UP000233256"/>
    </source>
</evidence>
<keyword evidence="9 10" id="KW-0472">Membrane</keyword>
<feature type="binding site" evidence="10">
    <location>
        <position position="191"/>
    </location>
    <ligand>
        <name>[4Fe-4S] cluster</name>
        <dbReference type="ChEBI" id="CHEBI:49883"/>
        <label>3</label>
    </ligand>
</feature>
<dbReference type="Gene3D" id="1.10.15.40">
    <property type="entry name" value="Electron transport complex subunit B, putative Fe-S cluster"/>
    <property type="match status" value="1"/>
</dbReference>
<feature type="binding site" evidence="10">
    <location>
        <position position="91"/>
    </location>
    <ligand>
        <name>[4Fe-4S] cluster</name>
        <dbReference type="ChEBI" id="CHEBI:49883"/>
        <label>1</label>
    </ligand>
</feature>
<keyword evidence="5 10" id="KW-1278">Translocase</keyword>
<evidence type="ECO:0000256" key="4">
    <source>
        <dbReference type="ARBA" id="ARBA00022737"/>
    </source>
</evidence>
<feature type="region of interest" description="Hydrophobic" evidence="10">
    <location>
        <begin position="1"/>
        <end position="43"/>
    </location>
</feature>
<dbReference type="NCBIfam" id="TIGR01944">
    <property type="entry name" value="rnfB"/>
    <property type="match status" value="1"/>
</dbReference>
<comment type="similarity">
    <text evidence="10">Belongs to the 4Fe4S bacterial-type ferredoxin family. RnfB subfamily.</text>
</comment>
<dbReference type="InterPro" id="IPR017900">
    <property type="entry name" value="4Fe4S_Fe_S_CS"/>
</dbReference>
<feature type="binding site" evidence="10">
    <location>
        <position position="188"/>
    </location>
    <ligand>
        <name>[4Fe-4S] cluster</name>
        <dbReference type="ChEBI" id="CHEBI:49883"/>
        <label>3</label>
    </ligand>
</feature>
<organism evidence="14 15">
    <name type="scientific">Candidatus Wallbacteria bacterium HGW-Wallbacteria-1</name>
    <dbReference type="NCBI Taxonomy" id="2013854"/>
    <lineage>
        <taxon>Bacteria</taxon>
        <taxon>Candidatus Walliibacteriota</taxon>
    </lineage>
</organism>
<feature type="transmembrane region" description="Helical" evidence="11">
    <location>
        <begin position="21"/>
        <end position="42"/>
    </location>
</feature>
<name>A0A2N1PV61_9BACT</name>
<evidence type="ECO:0000256" key="2">
    <source>
        <dbReference type="ARBA" id="ARBA00022485"/>
    </source>
</evidence>
<proteinExistence type="inferred from homology"/>
<dbReference type="Pfam" id="PF14697">
    <property type="entry name" value="Fer4_21"/>
    <property type="match status" value="2"/>
</dbReference>
<evidence type="ECO:0000256" key="10">
    <source>
        <dbReference type="HAMAP-Rule" id="MF_00463"/>
    </source>
</evidence>
<feature type="binding site" evidence="10">
    <location>
        <position position="154"/>
    </location>
    <ligand>
        <name>[4Fe-4S] cluster</name>
        <dbReference type="ChEBI" id="CHEBI:49883"/>
        <label>2</label>
    </ligand>
</feature>
<dbReference type="NCBIfam" id="NF005503">
    <property type="entry name" value="PRK07118.1-2"/>
    <property type="match status" value="1"/>
</dbReference>
<dbReference type="Gene3D" id="3.30.70.20">
    <property type="match status" value="3"/>
</dbReference>
<keyword evidence="11" id="KW-0812">Transmembrane</keyword>
<keyword evidence="7 10" id="KW-0408">Iron</keyword>
<dbReference type="GO" id="GO:0051539">
    <property type="term" value="F:4 iron, 4 sulfur cluster binding"/>
    <property type="evidence" value="ECO:0007669"/>
    <property type="project" value="UniProtKB-UniRule"/>
</dbReference>
<dbReference type="GO" id="GO:0046872">
    <property type="term" value="F:metal ion binding"/>
    <property type="evidence" value="ECO:0007669"/>
    <property type="project" value="UniProtKB-KW"/>
</dbReference>
<accession>A0A2N1PV61</accession>
<dbReference type="InterPro" id="IPR050395">
    <property type="entry name" value="4Fe4S_Ferredoxin_RnfB"/>
</dbReference>
<comment type="caution">
    <text evidence="14">The sequence shown here is derived from an EMBL/GenBank/DDBJ whole genome shotgun (WGS) entry which is preliminary data.</text>
</comment>
<evidence type="ECO:0000256" key="3">
    <source>
        <dbReference type="ARBA" id="ARBA00022723"/>
    </source>
</evidence>
<evidence type="ECO:0000259" key="13">
    <source>
        <dbReference type="PROSITE" id="PS51656"/>
    </source>
</evidence>
<dbReference type="CDD" id="cd10549">
    <property type="entry name" value="MtMvhB_like"/>
    <property type="match status" value="2"/>
</dbReference>
<feature type="binding site" evidence="10">
    <location>
        <position position="74"/>
    </location>
    <ligand>
        <name>[4Fe-4S] cluster</name>
        <dbReference type="ChEBI" id="CHEBI:49883"/>
        <label>1</label>
    </ligand>
</feature>
<evidence type="ECO:0000259" key="12">
    <source>
        <dbReference type="PROSITE" id="PS51379"/>
    </source>
</evidence>
<comment type="cofactor">
    <cofactor evidence="10">
        <name>[4Fe-4S] cluster</name>
        <dbReference type="ChEBI" id="CHEBI:49883"/>
    </cofactor>
    <text evidence="10">Binds 3 [4Fe-4S] clusters.</text>
</comment>
<feature type="domain" description="4Fe-4S ferredoxin-type" evidence="12">
    <location>
        <begin position="255"/>
        <end position="283"/>
    </location>
</feature>
<dbReference type="AlphaFoldDB" id="A0A2N1PV61"/>
<feature type="domain" description="4Fe-4S ferredoxin-type" evidence="12">
    <location>
        <begin position="285"/>
        <end position="313"/>
    </location>
</feature>
<dbReference type="InterPro" id="IPR010207">
    <property type="entry name" value="Elect_transpt_cplx_RnfB/RsxB"/>
</dbReference>
<keyword evidence="2 10" id="KW-0004">4Fe-4S</keyword>
<keyword evidence="4 10" id="KW-0677">Repeat</keyword>
<sequence>MNLEIISSAAGTLPLVAGSEILTPVVALGAMGTIFGLCLAYASKKFHVEEDPRAMEVEAALPGANCGACGFPGCKGYAQAVAAGEAECNLCAPGGPDTVAAIASIMGVDASAGHKMVAVIRCAAGAEQCPEKFLYDGIEDCRAAILLHGGDKGCVYGCMGYGTCAAACPFDAIDTTSEGIYRVDSEKCTGCGKCIDVCPKTIIELVPHSNIVQVLCSSRDKGKDTRDRCKLGCIGCKLCEKACPVDAIHVKDNIAVMDQDKCISCGLCAGKCPRKIILDAGPERGKAVIDEKCVGCTLCTKVCPVAAITGERKEIHRVDSAKCIGCGLCEKKCPKKAITMTLEKG</sequence>
<feature type="domain" description="4Fe-4S ferredoxin-type" evidence="12">
    <location>
        <begin position="179"/>
        <end position="208"/>
    </location>
</feature>
<dbReference type="PANTHER" id="PTHR43560:SF1">
    <property type="entry name" value="ION-TRANSLOCATING OXIDOREDUCTASE COMPLEX SUBUNIT B"/>
    <property type="match status" value="1"/>
</dbReference>
<feature type="domain" description="4Fe-4S ferredoxin-type" evidence="12">
    <location>
        <begin position="143"/>
        <end position="178"/>
    </location>
</feature>
<evidence type="ECO:0000256" key="11">
    <source>
        <dbReference type="SAM" id="Phobius"/>
    </source>
</evidence>
<dbReference type="PROSITE" id="PS51656">
    <property type="entry name" value="4FE4S"/>
    <property type="match status" value="1"/>
</dbReference>
<dbReference type="Pfam" id="PF04060">
    <property type="entry name" value="FeS"/>
    <property type="match status" value="1"/>
</dbReference>
<feature type="binding site" evidence="10">
    <location>
        <position position="66"/>
    </location>
    <ligand>
        <name>[4Fe-4S] cluster</name>
        <dbReference type="ChEBI" id="CHEBI:49883"/>
        <label>1</label>
    </ligand>
</feature>
<feature type="binding site" evidence="10">
    <location>
        <position position="194"/>
    </location>
    <ligand>
        <name>[4Fe-4S] cluster</name>
        <dbReference type="ChEBI" id="CHEBI:49883"/>
        <label>3</label>
    </ligand>
</feature>
<protein>
    <recommendedName>
        <fullName evidence="10">Ion-translocating oxidoreductase complex subunit B</fullName>
        <ecNumber evidence="10">7.-.-.-</ecNumber>
    </recommendedName>
    <alternativeName>
        <fullName evidence="10">Rnf electron transport complex subunit B</fullName>
    </alternativeName>
</protein>
<reference evidence="14 15" key="1">
    <citation type="journal article" date="2017" name="ISME J.">
        <title>Potential for microbial H2 and metal transformations associated with novel bacteria and archaea in deep terrestrial subsurface sediments.</title>
        <authorList>
            <person name="Hernsdorf A.W."/>
            <person name="Amano Y."/>
            <person name="Miyakawa K."/>
            <person name="Ise K."/>
            <person name="Suzuki Y."/>
            <person name="Anantharaman K."/>
            <person name="Probst A."/>
            <person name="Burstein D."/>
            <person name="Thomas B.C."/>
            <person name="Banfield J.F."/>
        </authorList>
    </citation>
    <scope>NUCLEOTIDE SEQUENCE [LARGE SCALE GENOMIC DNA]</scope>
    <source>
        <strain evidence="14">HGW-Wallbacteria-1</strain>
    </source>
</reference>
<feature type="domain" description="4Fe-4S ferredoxin-type" evidence="12">
    <location>
        <begin position="222"/>
        <end position="253"/>
    </location>
</feature>
<dbReference type="PROSITE" id="PS00198">
    <property type="entry name" value="4FE4S_FER_1"/>
    <property type="match status" value="3"/>
</dbReference>
<comment type="subcellular location">
    <subcellularLocation>
        <location evidence="10">Cell membrane</location>
    </subcellularLocation>
</comment>
<evidence type="ECO:0000256" key="9">
    <source>
        <dbReference type="ARBA" id="ARBA00023136"/>
    </source>
</evidence>
<keyword evidence="1 10" id="KW-0813">Transport</keyword>
<feature type="binding site" evidence="10">
    <location>
        <position position="158"/>
    </location>
    <ligand>
        <name>[4Fe-4S] cluster</name>
        <dbReference type="ChEBI" id="CHEBI:49883"/>
        <label>2</label>
    </ligand>
</feature>
<feature type="binding site" evidence="10">
    <location>
        <position position="164"/>
    </location>
    <ligand>
        <name>[4Fe-4S] cluster</name>
        <dbReference type="ChEBI" id="CHEBI:49883"/>
        <label>2</label>
    </ligand>
</feature>
<comment type="subunit">
    <text evidence="10">The complex is composed of six subunits: RnfA, RnfB, RnfC, RnfD, RnfE and RnfG.</text>
</comment>
<dbReference type="EC" id="7.-.-.-" evidence="10"/>
<feature type="domain" description="4Fe-4S" evidence="13">
    <location>
        <begin position="49"/>
        <end position="108"/>
    </location>
</feature>
<comment type="caution">
    <text evidence="10">Lacks conserved residue(s) required for the propagation of feature annotation.</text>
</comment>
<dbReference type="PANTHER" id="PTHR43560">
    <property type="entry name" value="ION-TRANSLOCATING OXIDOREDUCTASE COMPLEX SUBUNIT B"/>
    <property type="match status" value="1"/>
</dbReference>
<dbReference type="Proteomes" id="UP000233256">
    <property type="component" value="Unassembled WGS sequence"/>
</dbReference>
<evidence type="ECO:0000256" key="7">
    <source>
        <dbReference type="ARBA" id="ARBA00023004"/>
    </source>
</evidence>
<dbReference type="GO" id="GO:0009055">
    <property type="term" value="F:electron transfer activity"/>
    <property type="evidence" value="ECO:0007669"/>
    <property type="project" value="InterPro"/>
</dbReference>
<feature type="domain" description="4Fe-4S ferredoxin-type" evidence="12">
    <location>
        <begin position="314"/>
        <end position="343"/>
    </location>
</feature>
<evidence type="ECO:0000256" key="5">
    <source>
        <dbReference type="ARBA" id="ARBA00022967"/>
    </source>
</evidence>
<dbReference type="GO" id="GO:0005886">
    <property type="term" value="C:plasma membrane"/>
    <property type="evidence" value="ECO:0007669"/>
    <property type="project" value="UniProtKB-SubCell"/>
</dbReference>
<dbReference type="PROSITE" id="PS51379">
    <property type="entry name" value="4FE4S_FER_2"/>
    <property type="match status" value="6"/>
</dbReference>
<evidence type="ECO:0000313" key="14">
    <source>
        <dbReference type="EMBL" id="PKK92221.1"/>
    </source>
</evidence>